<sequence length="153" mass="17854">MRDFFLPSTWFLQFLFFLVVIFGAEVYASVELFRFYDEVPGYIHGRILKFTHDFHSASKKQLDNLQLEMQCCGSTNSTNWVDGKIPHTCFQKSITNNYTHDTIHNQECSEVLEEWTKENLLIIGWGGFSFSVVQVFGIVLSSCFYYTLRNEFG</sequence>
<dbReference type="EnsemblMetazoa" id="G5954.6">
    <property type="protein sequence ID" value="G5954.6:cds"/>
    <property type="gene ID" value="G5954"/>
</dbReference>
<keyword evidence="2 5" id="KW-0812">Transmembrane</keyword>
<proteinExistence type="predicted"/>
<dbReference type="SUPFAM" id="SSF48652">
    <property type="entry name" value="Tetraspanin"/>
    <property type="match status" value="1"/>
</dbReference>
<dbReference type="PRINTS" id="PR00259">
    <property type="entry name" value="TMFOUR"/>
</dbReference>
<dbReference type="InterPro" id="IPR018499">
    <property type="entry name" value="Tetraspanin/Peripherin"/>
</dbReference>
<accession>A0A8W8NIN1</accession>
<evidence type="ECO:0000313" key="6">
    <source>
        <dbReference type="EnsemblMetazoa" id="G5954.6:cds"/>
    </source>
</evidence>
<keyword evidence="4 5" id="KW-0472">Membrane</keyword>
<dbReference type="PANTHER" id="PTHR19282:SF544">
    <property type="entry name" value="TETRASPANIN"/>
    <property type="match status" value="1"/>
</dbReference>
<name>A0A8W8NIN1_MAGGI</name>
<reference evidence="6" key="1">
    <citation type="submission" date="2022-08" db="UniProtKB">
        <authorList>
            <consortium name="EnsemblMetazoa"/>
        </authorList>
    </citation>
    <scope>IDENTIFICATION</scope>
    <source>
        <strain evidence="6">05x7-T-G4-1.051#20</strain>
    </source>
</reference>
<dbReference type="GO" id="GO:0005886">
    <property type="term" value="C:plasma membrane"/>
    <property type="evidence" value="ECO:0007669"/>
    <property type="project" value="TreeGrafter"/>
</dbReference>
<dbReference type="Proteomes" id="UP000005408">
    <property type="component" value="Unassembled WGS sequence"/>
</dbReference>
<keyword evidence="3 5" id="KW-1133">Transmembrane helix</keyword>
<evidence type="ECO:0000256" key="5">
    <source>
        <dbReference type="SAM" id="Phobius"/>
    </source>
</evidence>
<dbReference type="Gene3D" id="1.10.1450.10">
    <property type="entry name" value="Tetraspanin"/>
    <property type="match status" value="1"/>
</dbReference>
<feature type="transmembrane region" description="Helical" evidence="5">
    <location>
        <begin position="122"/>
        <end position="148"/>
    </location>
</feature>
<evidence type="ECO:0000256" key="2">
    <source>
        <dbReference type="ARBA" id="ARBA00022692"/>
    </source>
</evidence>
<dbReference type="PANTHER" id="PTHR19282">
    <property type="entry name" value="TETRASPANIN"/>
    <property type="match status" value="1"/>
</dbReference>
<dbReference type="Pfam" id="PF00335">
    <property type="entry name" value="Tetraspanin"/>
    <property type="match status" value="1"/>
</dbReference>
<evidence type="ECO:0000256" key="4">
    <source>
        <dbReference type="ARBA" id="ARBA00023136"/>
    </source>
</evidence>
<evidence type="ECO:0000313" key="7">
    <source>
        <dbReference type="Proteomes" id="UP000005408"/>
    </source>
</evidence>
<comment type="subcellular location">
    <subcellularLocation>
        <location evidence="1">Membrane</location>
        <topology evidence="1">Multi-pass membrane protein</topology>
    </subcellularLocation>
</comment>
<keyword evidence="7" id="KW-1185">Reference proteome</keyword>
<dbReference type="InterPro" id="IPR008952">
    <property type="entry name" value="Tetraspanin_EC2_sf"/>
</dbReference>
<dbReference type="AlphaFoldDB" id="A0A8W8NIN1"/>
<protein>
    <submittedName>
        <fullName evidence="6">Uncharacterized protein</fullName>
    </submittedName>
</protein>
<evidence type="ECO:0000256" key="3">
    <source>
        <dbReference type="ARBA" id="ARBA00022989"/>
    </source>
</evidence>
<organism evidence="6 7">
    <name type="scientific">Magallana gigas</name>
    <name type="common">Pacific oyster</name>
    <name type="synonym">Crassostrea gigas</name>
    <dbReference type="NCBI Taxonomy" id="29159"/>
    <lineage>
        <taxon>Eukaryota</taxon>
        <taxon>Metazoa</taxon>
        <taxon>Spiralia</taxon>
        <taxon>Lophotrochozoa</taxon>
        <taxon>Mollusca</taxon>
        <taxon>Bivalvia</taxon>
        <taxon>Autobranchia</taxon>
        <taxon>Pteriomorphia</taxon>
        <taxon>Ostreida</taxon>
        <taxon>Ostreoidea</taxon>
        <taxon>Ostreidae</taxon>
        <taxon>Magallana</taxon>
    </lineage>
</organism>
<evidence type="ECO:0000256" key="1">
    <source>
        <dbReference type="ARBA" id="ARBA00004141"/>
    </source>
</evidence>